<evidence type="ECO:0008006" key="4">
    <source>
        <dbReference type="Google" id="ProtNLM"/>
    </source>
</evidence>
<protein>
    <recommendedName>
        <fullName evidence="4">Type II secretion system protein G</fullName>
    </recommendedName>
</protein>
<name>A0A0G0P2S1_9BACT</name>
<dbReference type="STRING" id="1618572.UT17_C0002G0072"/>
<dbReference type="Gene3D" id="3.30.700.10">
    <property type="entry name" value="Glycoprotein, Type 4 Pilin"/>
    <property type="match status" value="1"/>
</dbReference>
<evidence type="ECO:0000256" key="1">
    <source>
        <dbReference type="SAM" id="Phobius"/>
    </source>
</evidence>
<dbReference type="Proteomes" id="UP000034774">
    <property type="component" value="Unassembled WGS sequence"/>
</dbReference>
<keyword evidence="1" id="KW-0472">Membrane</keyword>
<evidence type="ECO:0000313" key="2">
    <source>
        <dbReference type="EMBL" id="KKQ92409.1"/>
    </source>
</evidence>
<keyword evidence="1" id="KW-0812">Transmembrane</keyword>
<evidence type="ECO:0000313" key="3">
    <source>
        <dbReference type="Proteomes" id="UP000034774"/>
    </source>
</evidence>
<comment type="caution">
    <text evidence="2">The sequence shown here is derived from an EMBL/GenBank/DDBJ whole genome shotgun (WGS) entry which is preliminary data.</text>
</comment>
<reference evidence="2 3" key="1">
    <citation type="journal article" date="2015" name="Nature">
        <title>rRNA introns, odd ribosomes, and small enigmatic genomes across a large radiation of phyla.</title>
        <authorList>
            <person name="Brown C.T."/>
            <person name="Hug L.A."/>
            <person name="Thomas B.C."/>
            <person name="Sharon I."/>
            <person name="Castelle C.J."/>
            <person name="Singh A."/>
            <person name="Wilkins M.J."/>
            <person name="Williams K.H."/>
            <person name="Banfield J.F."/>
        </authorList>
    </citation>
    <scope>NUCLEOTIDE SEQUENCE [LARGE SCALE GENOMIC DNA]</scope>
</reference>
<sequence length="191" mass="21404">MKLFTKEETLSVIIIFVVLIAISVPNFVSSIKRSRDQVRRDDMGALSNVLASYRDDFGAFPPSQDGMILGCKKEGDNVQIGKDGKLTVNLIPCRWGKDSLVDLTPGSSKVYLKIMPRDPDLDKGVTYTYFSDGSTYQVFASFEVETEPEYDPKILSRNIMCGVKICNMGRGFGCTTNKSLEQCEQERFLKK</sequence>
<organism evidence="2 3">
    <name type="scientific">Candidatus Woesebacteria bacterium GW2011_GWB1_39_10</name>
    <dbReference type="NCBI Taxonomy" id="1618572"/>
    <lineage>
        <taxon>Bacteria</taxon>
        <taxon>Candidatus Woeseibacteriota</taxon>
    </lineage>
</organism>
<keyword evidence="1" id="KW-1133">Transmembrane helix</keyword>
<gene>
    <name evidence="2" type="ORF">UT17_C0002G0072</name>
</gene>
<dbReference type="EMBL" id="LBVU01000002">
    <property type="protein sequence ID" value="KKQ92409.1"/>
    <property type="molecule type" value="Genomic_DNA"/>
</dbReference>
<dbReference type="InterPro" id="IPR045584">
    <property type="entry name" value="Pilin-like"/>
</dbReference>
<dbReference type="AlphaFoldDB" id="A0A0G0P2S1"/>
<dbReference type="SUPFAM" id="SSF54523">
    <property type="entry name" value="Pili subunits"/>
    <property type="match status" value="1"/>
</dbReference>
<feature type="transmembrane region" description="Helical" evidence="1">
    <location>
        <begin position="12"/>
        <end position="31"/>
    </location>
</feature>
<proteinExistence type="predicted"/>
<accession>A0A0G0P2S1</accession>